<feature type="compositionally biased region" description="Polar residues" evidence="1">
    <location>
        <begin position="489"/>
        <end position="499"/>
    </location>
</feature>
<feature type="compositionally biased region" description="Polar residues" evidence="1">
    <location>
        <begin position="420"/>
        <end position="431"/>
    </location>
</feature>
<feature type="compositionally biased region" description="Basic and acidic residues" evidence="1">
    <location>
        <begin position="547"/>
        <end position="559"/>
    </location>
</feature>
<accession>A0A8C5Z7F0</accession>
<evidence type="ECO:0000259" key="2">
    <source>
        <dbReference type="Pfam" id="PF15442"/>
    </source>
</evidence>
<reference evidence="3" key="2">
    <citation type="submission" date="2025-09" db="UniProtKB">
        <authorList>
            <consortium name="Ensembl"/>
        </authorList>
    </citation>
    <scope>IDENTIFICATION</scope>
</reference>
<dbReference type="InterPro" id="IPR027898">
    <property type="entry name" value="DUF4629"/>
</dbReference>
<proteinExistence type="predicted"/>
<feature type="compositionally biased region" description="Polar residues" evidence="1">
    <location>
        <begin position="587"/>
        <end position="602"/>
    </location>
</feature>
<evidence type="ECO:0000313" key="3">
    <source>
        <dbReference type="Ensembl" id="ENSMMMP00000009077.1"/>
    </source>
</evidence>
<feature type="region of interest" description="Disordered" evidence="1">
    <location>
        <begin position="413"/>
        <end position="559"/>
    </location>
</feature>
<dbReference type="GeneTree" id="ENSGT00390000014208"/>
<dbReference type="InterPro" id="IPR040292">
    <property type="entry name" value="C2orf78-like"/>
</dbReference>
<keyword evidence="4" id="KW-1185">Reference proteome</keyword>
<evidence type="ECO:0000256" key="1">
    <source>
        <dbReference type="SAM" id="MobiDB-lite"/>
    </source>
</evidence>
<dbReference type="Proteomes" id="UP000694407">
    <property type="component" value="Unplaced"/>
</dbReference>
<feature type="compositionally biased region" description="Basic and acidic residues" evidence="1">
    <location>
        <begin position="503"/>
        <end position="538"/>
    </location>
</feature>
<dbReference type="AlphaFoldDB" id="A0A8C5Z7F0"/>
<feature type="region of interest" description="Disordered" evidence="1">
    <location>
        <begin position="372"/>
        <end position="391"/>
    </location>
</feature>
<dbReference type="Pfam" id="PF15442">
    <property type="entry name" value="DUF4629"/>
    <property type="match status" value="1"/>
</dbReference>
<dbReference type="PANTHER" id="PTHR31466">
    <property type="entry name" value="GENE 5591-RELATED"/>
    <property type="match status" value="1"/>
</dbReference>
<dbReference type="PANTHER" id="PTHR31466:SF1">
    <property type="entry name" value="RIKEN CDNA 4930433I11 GENE"/>
    <property type="match status" value="1"/>
</dbReference>
<feature type="region of interest" description="Disordered" evidence="1">
    <location>
        <begin position="580"/>
        <end position="654"/>
    </location>
</feature>
<sequence>MISENSQNSSLHGTAHSLQLSLPVMTNAASGTGSVCNFFRTSAPAATSPLMGNASLYQHATTAMVSGVTGQNQMPMAPASYTSIFEWYIPGRAEKNSSSLGDFNLTLTDQDTAGSSISMTSQYDKTSEANVMVCVYPTLYARLVQIPTQGHSLLLTYQEGSQLYDYDQNTLGTLLCGGHGPCLQSYVSVPYAGSSATAPQPEMVTALKEVQPTNVLPSVSNPGIYCSVFAQLLQKKIFKVRMEASLGLYSPSQIFCLPQPPEFPYTCKNRKSQIIEKNSQTELGDISTVTPVQSSTDFLALPPNQSQEQTEIKNLCEINTMLSEPLDTYQIAMENQDPPLLPLDIPENHQLLASIGPLDQEEKPHSENIHLERNSLSLEDQGTLENGTESSSGFADLTALVGDFHLPELFSSLKDFDQPESPTITKSNDTRGPSDPVRNNKHKASECPDGSPQAKMQPRDLECALGGEVAHRDADSSRAPVHTAKHSNSKPQKAASSRNSKAKGHEEEKTKRTRENNSRKAEERKQPGNKVKAEEKPTVPKMKQKRSQPELRKETFAKRPRSCLDVHMLESVQVFHALGKKNDKKTGLSSSRALGNSGTTQDPHPCPAMKPWLAVKCPEKSQIKAQNPDIRAEGEGPSPSIDEFYDLPERHFTK</sequence>
<evidence type="ECO:0000313" key="4">
    <source>
        <dbReference type="Proteomes" id="UP000694407"/>
    </source>
</evidence>
<feature type="compositionally biased region" description="Polar residues" evidence="1">
    <location>
        <begin position="374"/>
        <end position="391"/>
    </location>
</feature>
<reference evidence="3" key="1">
    <citation type="submission" date="2025-08" db="UniProtKB">
        <authorList>
            <consortium name="Ensembl"/>
        </authorList>
    </citation>
    <scope>IDENTIFICATION</scope>
</reference>
<organism evidence="3 4">
    <name type="scientific">Marmota marmota marmota</name>
    <name type="common">Alpine marmot</name>
    <dbReference type="NCBI Taxonomy" id="9994"/>
    <lineage>
        <taxon>Eukaryota</taxon>
        <taxon>Metazoa</taxon>
        <taxon>Chordata</taxon>
        <taxon>Craniata</taxon>
        <taxon>Vertebrata</taxon>
        <taxon>Euteleostomi</taxon>
        <taxon>Mammalia</taxon>
        <taxon>Eutheria</taxon>
        <taxon>Euarchontoglires</taxon>
        <taxon>Glires</taxon>
        <taxon>Rodentia</taxon>
        <taxon>Sciuromorpha</taxon>
        <taxon>Sciuridae</taxon>
        <taxon>Xerinae</taxon>
        <taxon>Marmotini</taxon>
        <taxon>Marmota</taxon>
    </lineage>
</organism>
<feature type="domain" description="DUF4629" evidence="2">
    <location>
        <begin position="433"/>
        <end position="582"/>
    </location>
</feature>
<dbReference type="Ensembl" id="ENSMMMT00000010358.1">
    <property type="protein sequence ID" value="ENSMMMP00000009077.1"/>
    <property type="gene ID" value="ENSMMMG00000008104.1"/>
</dbReference>
<protein>
    <recommendedName>
        <fullName evidence="2">DUF4629 domain-containing protein</fullName>
    </recommendedName>
</protein>
<name>A0A8C5Z7F0_MARMA</name>